<feature type="non-terminal residue" evidence="3">
    <location>
        <position position="1"/>
    </location>
</feature>
<feature type="domain" description="CCHC-type" evidence="2">
    <location>
        <begin position="41"/>
        <end position="58"/>
    </location>
</feature>
<evidence type="ECO:0000256" key="1">
    <source>
        <dbReference type="PROSITE-ProRule" id="PRU00047"/>
    </source>
</evidence>
<dbReference type="SUPFAM" id="SSF57756">
    <property type="entry name" value="Retrovirus zinc finger-like domains"/>
    <property type="match status" value="1"/>
</dbReference>
<dbReference type="PROSITE" id="PS50158">
    <property type="entry name" value="ZF_CCHC"/>
    <property type="match status" value="1"/>
</dbReference>
<dbReference type="GO" id="GO:0008270">
    <property type="term" value="F:zinc ion binding"/>
    <property type="evidence" value="ECO:0007669"/>
    <property type="project" value="UniProtKB-KW"/>
</dbReference>
<reference evidence="3" key="2">
    <citation type="journal article" date="2011" name="Mol. Breed.">
        <title>Characterization of disease resistance gene homologues isolated from finger millet (Eleusine coracana L. Gaertn).</title>
        <authorList>
            <person name="Bheema Lingeswara Reddy I.N."/>
            <person name="Srinivas Reddy D."/>
            <person name="Lakshmi Narasu M."/>
            <person name="Sivaramakrishnan S."/>
        </authorList>
    </citation>
    <scope>NUCLEOTIDE SEQUENCE</scope>
</reference>
<keyword evidence="1" id="KW-0863">Zinc-finger</keyword>
<evidence type="ECO:0000313" key="3">
    <source>
        <dbReference type="EMBL" id="ABW04986.1"/>
    </source>
</evidence>
<proteinExistence type="predicted"/>
<dbReference type="GO" id="GO:0003676">
    <property type="term" value="F:nucleic acid binding"/>
    <property type="evidence" value="ECO:0007669"/>
    <property type="project" value="InterPro"/>
</dbReference>
<dbReference type="EMBL" id="EU075251">
    <property type="protein sequence ID" value="ABW04986.1"/>
    <property type="molecule type" value="Genomic_DNA"/>
</dbReference>
<keyword evidence="1" id="KW-0479">Metal-binding</keyword>
<reference evidence="3" key="1">
    <citation type="submission" date="2007-07" db="EMBL/GenBank/DDBJ databases">
        <title>Isolation of Resistant Gene Candidates from Fingermillet (Eleusine coracana (L.) Gaertn.</title>
        <authorList>
            <person name="Bheema Lingeshwara Reddy N.I."/>
            <person name="Sreenivas Reddy D."/>
            <person name="Prathap Reddy V."/>
            <person name="Padmalatha K."/>
            <person name="Sivaramakrishnan S."/>
        </authorList>
    </citation>
    <scope>NUCLEOTIDE SEQUENCE</scope>
</reference>
<dbReference type="InterPro" id="IPR001878">
    <property type="entry name" value="Znf_CCHC"/>
</dbReference>
<name>A8HI44_ELECO</name>
<keyword evidence="1" id="KW-0862">Zinc</keyword>
<evidence type="ECO:0000259" key="2">
    <source>
        <dbReference type="PROSITE" id="PS50158"/>
    </source>
</evidence>
<dbReference type="Gene3D" id="4.10.60.10">
    <property type="entry name" value="Zinc finger, CCHC-type"/>
    <property type="match status" value="1"/>
</dbReference>
<organism evidence="3">
    <name type="scientific">Eleusine coracana</name>
    <name type="common">Indian finger millet</name>
    <name type="synonym">Ragi</name>
    <dbReference type="NCBI Taxonomy" id="4511"/>
    <lineage>
        <taxon>Eukaryota</taxon>
        <taxon>Viridiplantae</taxon>
        <taxon>Streptophyta</taxon>
        <taxon>Embryophyta</taxon>
        <taxon>Tracheophyta</taxon>
        <taxon>Spermatophyta</taxon>
        <taxon>Magnoliopsida</taxon>
        <taxon>Liliopsida</taxon>
        <taxon>Poales</taxon>
        <taxon>Poaceae</taxon>
        <taxon>PACMAD clade</taxon>
        <taxon>Chloridoideae</taxon>
        <taxon>Cynodonteae</taxon>
        <taxon>Eleusininae</taxon>
        <taxon>Eleusine</taxon>
    </lineage>
</organism>
<feature type="non-terminal residue" evidence="3">
    <location>
        <position position="115"/>
    </location>
</feature>
<dbReference type="InterPro" id="IPR036875">
    <property type="entry name" value="Znf_CCHC_sf"/>
</dbReference>
<sequence>GGVGKTTKVFVLFVKKFGKYMIKNGFTKRSFDKAKARRTSRRCYECHEQGHMIVECPRLNVKGKKSEKYNDKTKPYQKLYNKGQAHIGQKYISDDDDEDDEGGIASIAIGLPLAL</sequence>
<protein>
    <recommendedName>
        <fullName evidence="2">CCHC-type domain-containing protein</fullName>
    </recommendedName>
</protein>
<accession>A8HI44</accession>
<dbReference type="AlphaFoldDB" id="A8HI44"/>